<proteinExistence type="predicted"/>
<dbReference type="EMBL" id="JAUZQC010000010">
    <property type="protein sequence ID" value="KAK5864376.1"/>
    <property type="molecule type" value="Genomic_DNA"/>
</dbReference>
<name>A0AAN7XHJ2_ELEMC</name>
<sequence length="71" mass="8221">MQKRREAVDGDGEPPCLHNTLLIEKHLGIMMEVRLSGSVVKRKRGLSSRFPRQPAKENIRRTQMSRLARPR</sequence>
<dbReference type="Proteomes" id="UP001346869">
    <property type="component" value="Unassembled WGS sequence"/>
</dbReference>
<feature type="region of interest" description="Disordered" evidence="1">
    <location>
        <begin position="42"/>
        <end position="71"/>
    </location>
</feature>
<reference evidence="2 3" key="1">
    <citation type="journal article" date="2023" name="Genes (Basel)">
        <title>Chromosome-Level Genome Assembly and Circadian Gene Repertoire of the Patagonia Blennie Eleginops maclovinus-The Closest Ancestral Proxy of Antarctic Cryonotothenioids.</title>
        <authorList>
            <person name="Cheng C.C."/>
            <person name="Rivera-Colon A.G."/>
            <person name="Minhas B.F."/>
            <person name="Wilson L."/>
            <person name="Rayamajhi N."/>
            <person name="Vargas-Chacoff L."/>
            <person name="Catchen J.M."/>
        </authorList>
    </citation>
    <scope>NUCLEOTIDE SEQUENCE [LARGE SCALE GENOMIC DNA]</scope>
    <source>
        <strain evidence="2">JMC-PN-2008</strain>
    </source>
</reference>
<gene>
    <name evidence="2" type="ORF">PBY51_015622</name>
</gene>
<accession>A0AAN7XHJ2</accession>
<evidence type="ECO:0000313" key="2">
    <source>
        <dbReference type="EMBL" id="KAK5864376.1"/>
    </source>
</evidence>
<dbReference type="AlphaFoldDB" id="A0AAN7XHJ2"/>
<comment type="caution">
    <text evidence="2">The sequence shown here is derived from an EMBL/GenBank/DDBJ whole genome shotgun (WGS) entry which is preliminary data.</text>
</comment>
<protein>
    <submittedName>
        <fullName evidence="2">Uncharacterized protein</fullName>
    </submittedName>
</protein>
<keyword evidence="3" id="KW-1185">Reference proteome</keyword>
<evidence type="ECO:0000313" key="3">
    <source>
        <dbReference type="Proteomes" id="UP001346869"/>
    </source>
</evidence>
<reference evidence="2 3" key="2">
    <citation type="journal article" date="2023" name="Mol. Biol. Evol.">
        <title>Genomics of Secondarily Temperate Adaptation in the Only Non-Antarctic Icefish.</title>
        <authorList>
            <person name="Rivera-Colon A.G."/>
            <person name="Rayamajhi N."/>
            <person name="Minhas B.F."/>
            <person name="Madrigal G."/>
            <person name="Bilyk K.T."/>
            <person name="Yoon V."/>
            <person name="Hune M."/>
            <person name="Gregory S."/>
            <person name="Cheng C.H.C."/>
            <person name="Catchen J.M."/>
        </authorList>
    </citation>
    <scope>NUCLEOTIDE SEQUENCE [LARGE SCALE GENOMIC DNA]</scope>
    <source>
        <strain evidence="2">JMC-PN-2008</strain>
    </source>
</reference>
<evidence type="ECO:0000256" key="1">
    <source>
        <dbReference type="SAM" id="MobiDB-lite"/>
    </source>
</evidence>
<organism evidence="2 3">
    <name type="scientific">Eleginops maclovinus</name>
    <name type="common">Patagonian blennie</name>
    <name type="synonym">Eleginus maclovinus</name>
    <dbReference type="NCBI Taxonomy" id="56733"/>
    <lineage>
        <taxon>Eukaryota</taxon>
        <taxon>Metazoa</taxon>
        <taxon>Chordata</taxon>
        <taxon>Craniata</taxon>
        <taxon>Vertebrata</taxon>
        <taxon>Euteleostomi</taxon>
        <taxon>Actinopterygii</taxon>
        <taxon>Neopterygii</taxon>
        <taxon>Teleostei</taxon>
        <taxon>Neoteleostei</taxon>
        <taxon>Acanthomorphata</taxon>
        <taxon>Eupercaria</taxon>
        <taxon>Perciformes</taxon>
        <taxon>Notothenioidei</taxon>
        <taxon>Eleginopidae</taxon>
        <taxon>Eleginops</taxon>
    </lineage>
</organism>